<dbReference type="PANTHER" id="PTHR13833">
    <property type="match status" value="1"/>
</dbReference>
<protein>
    <recommendedName>
        <fullName evidence="3">NHL repeat-containing protein</fullName>
    </recommendedName>
</protein>
<dbReference type="RefSeq" id="WP_089837388.1">
    <property type="nucleotide sequence ID" value="NZ_FNBN01000010.1"/>
</dbReference>
<dbReference type="Proteomes" id="UP000199045">
    <property type="component" value="Unassembled WGS sequence"/>
</dbReference>
<accession>A0A1G8B0K2</accession>
<dbReference type="Gene3D" id="2.60.40.10">
    <property type="entry name" value="Immunoglobulins"/>
    <property type="match status" value="1"/>
</dbReference>
<dbReference type="EMBL" id="FNBN01000010">
    <property type="protein sequence ID" value="SDH26676.1"/>
    <property type="molecule type" value="Genomic_DNA"/>
</dbReference>
<dbReference type="InterPro" id="IPR013783">
    <property type="entry name" value="Ig-like_fold"/>
</dbReference>
<name>A0A1G8B0K2_CHIFI</name>
<evidence type="ECO:0008006" key="3">
    <source>
        <dbReference type="Google" id="ProtNLM"/>
    </source>
</evidence>
<organism evidence="1 2">
    <name type="scientific">Chitinophaga filiformis</name>
    <name type="common">Myxococcus filiformis</name>
    <name type="synonym">Flexibacter filiformis</name>
    <dbReference type="NCBI Taxonomy" id="104663"/>
    <lineage>
        <taxon>Bacteria</taxon>
        <taxon>Pseudomonadati</taxon>
        <taxon>Bacteroidota</taxon>
        <taxon>Chitinophagia</taxon>
        <taxon>Chitinophagales</taxon>
        <taxon>Chitinophagaceae</taxon>
        <taxon>Chitinophaga</taxon>
    </lineage>
</organism>
<proteinExistence type="predicted"/>
<dbReference type="STRING" id="104663.SAMN04488121_11062"/>
<dbReference type="PANTHER" id="PTHR13833:SF71">
    <property type="entry name" value="NHL DOMAIN-CONTAINING PROTEIN"/>
    <property type="match status" value="1"/>
</dbReference>
<dbReference type="SUPFAM" id="SSF63829">
    <property type="entry name" value="Calcium-dependent phosphotriesterase"/>
    <property type="match status" value="1"/>
</dbReference>
<sequence length="441" mass="48149">MRLIRLVSFLCFVTVLCFSSCQKKENQILIVTKDSLRVSFWSGVDSVKILTNDSWEISGSESWLRILSPTSGIGNATVSFRYDVNLGWYGMRTATLLIKSAGRTVTFRIIQDQSYLKASATLLAGGGGSSQDEYNGPDGHLDGIGSEASFGSLRGLEVDNQGNLYVVDVKKVRKITPEGVVTTMPGLYPSPYNPTGPNDSWNNPGDVIVDKQGNMYVSDRNDNAIYKRTPSGVISLLAGGNAIPNPGFADGNGASAKFNCPLTMVMDSQGNIIVNDELNYRIRRITPSGDVTTIAGQSWFGFTDGPRNFASFHLIQSETVDSLDNVYVADWGNSAVRKITPDGTVKTLVSGRGAWDGPLLQATIEEPTAIAADKKGNVFVFDRGHKIRMISAKGMVYTLDVNRNFGYCENGLIVGPDNTLYIADQSHWRIYKITIDKMPEF</sequence>
<dbReference type="CDD" id="cd14948">
    <property type="entry name" value="BACON"/>
    <property type="match status" value="1"/>
</dbReference>
<dbReference type="InterPro" id="IPR011042">
    <property type="entry name" value="6-blade_b-propeller_TolB-like"/>
</dbReference>
<dbReference type="AlphaFoldDB" id="A0A1G8B0K2"/>
<dbReference type="OrthoDB" id="791543at2"/>
<evidence type="ECO:0000313" key="2">
    <source>
        <dbReference type="Proteomes" id="UP000199045"/>
    </source>
</evidence>
<gene>
    <name evidence="1" type="ORF">SAMN04488121_11062</name>
</gene>
<evidence type="ECO:0000313" key="1">
    <source>
        <dbReference type="EMBL" id="SDH26676.1"/>
    </source>
</evidence>
<reference evidence="1 2" key="1">
    <citation type="submission" date="2016-10" db="EMBL/GenBank/DDBJ databases">
        <authorList>
            <person name="de Groot N.N."/>
        </authorList>
    </citation>
    <scope>NUCLEOTIDE SEQUENCE [LARGE SCALE GENOMIC DNA]</scope>
    <source>
        <strain evidence="1 2">DSM 527</strain>
    </source>
</reference>
<dbReference type="Gene3D" id="2.120.10.30">
    <property type="entry name" value="TolB, C-terminal domain"/>
    <property type="match status" value="3"/>
</dbReference>
<dbReference type="InterPro" id="IPR024361">
    <property type="entry name" value="BACON"/>
</dbReference>